<dbReference type="SUPFAM" id="SSF47413">
    <property type="entry name" value="lambda repressor-like DNA-binding domains"/>
    <property type="match status" value="1"/>
</dbReference>
<dbReference type="InterPro" id="IPR010982">
    <property type="entry name" value="Lambda_DNA-bd_dom_sf"/>
</dbReference>
<evidence type="ECO:0000259" key="1">
    <source>
        <dbReference type="PROSITE" id="PS50943"/>
    </source>
</evidence>
<reference evidence="2 3" key="1">
    <citation type="submission" date="2019-03" db="EMBL/GenBank/DDBJ databases">
        <title>Genomic Encyclopedia of Type Strains, Phase IV (KMG-IV): sequencing the most valuable type-strain genomes for metagenomic binning, comparative biology and taxonomic classification.</title>
        <authorList>
            <person name="Goeker M."/>
        </authorList>
    </citation>
    <scope>NUCLEOTIDE SEQUENCE [LARGE SCALE GENOMIC DNA]</scope>
    <source>
        <strain evidence="2 3">DSM 45765</strain>
    </source>
</reference>
<dbReference type="GO" id="GO:0003677">
    <property type="term" value="F:DNA binding"/>
    <property type="evidence" value="ECO:0007669"/>
    <property type="project" value="InterPro"/>
</dbReference>
<protein>
    <submittedName>
        <fullName evidence="2">Helix-turn-helix protein</fullName>
    </submittedName>
</protein>
<dbReference type="Gene3D" id="1.10.260.40">
    <property type="entry name" value="lambda repressor-like DNA-binding domains"/>
    <property type="match status" value="1"/>
</dbReference>
<dbReference type="InterPro" id="IPR043917">
    <property type="entry name" value="DUF5753"/>
</dbReference>
<organism evidence="2 3">
    <name type="scientific">Tamaricihabitans halophyticus</name>
    <dbReference type="NCBI Taxonomy" id="1262583"/>
    <lineage>
        <taxon>Bacteria</taxon>
        <taxon>Bacillati</taxon>
        <taxon>Actinomycetota</taxon>
        <taxon>Actinomycetes</taxon>
        <taxon>Pseudonocardiales</taxon>
        <taxon>Pseudonocardiaceae</taxon>
        <taxon>Tamaricihabitans</taxon>
    </lineage>
</organism>
<dbReference type="RefSeq" id="WP_243658654.1">
    <property type="nucleotide sequence ID" value="NZ_SLXQ01000001.1"/>
</dbReference>
<name>A0A4V2SUV6_9PSEU</name>
<gene>
    <name evidence="2" type="ORF">EV191_10116</name>
</gene>
<dbReference type="EMBL" id="SLXQ01000001">
    <property type="protein sequence ID" value="TCP56076.1"/>
    <property type="molecule type" value="Genomic_DNA"/>
</dbReference>
<sequence length="273" mass="30266">MREPENSLSATLRSLRKAAGLSGAAAAKRAGLTQSKVSRTETGAFMPTVQQVEALCLAYDAPASVRRRLVRMAHELSETRISAQVELERGGWLLQERIGRVEESAERIRSVGALMIQGLLQTESYMRALFGDSLAAEDLDRTVAARVSRQQLLDTDRHFTFVLAEGAVRWNMGGSAVMIAQLDRIIEESRRDNIDIGVVPWTTPVFVPLLHSFEIYDSRAVLFGTQTATALVTDATEVGSYENHWAELDSYVSFGDEAREIIARARQDYMTLS</sequence>
<feature type="domain" description="HTH cro/C1-type" evidence="1">
    <location>
        <begin position="12"/>
        <end position="66"/>
    </location>
</feature>
<keyword evidence="3" id="KW-1185">Reference proteome</keyword>
<dbReference type="AlphaFoldDB" id="A0A4V2SUV6"/>
<dbReference type="Proteomes" id="UP000294911">
    <property type="component" value="Unassembled WGS sequence"/>
</dbReference>
<comment type="caution">
    <text evidence="2">The sequence shown here is derived from an EMBL/GenBank/DDBJ whole genome shotgun (WGS) entry which is preliminary data.</text>
</comment>
<proteinExistence type="predicted"/>
<dbReference type="Pfam" id="PF19054">
    <property type="entry name" value="DUF5753"/>
    <property type="match status" value="1"/>
</dbReference>
<evidence type="ECO:0000313" key="2">
    <source>
        <dbReference type="EMBL" id="TCP56076.1"/>
    </source>
</evidence>
<dbReference type="SMART" id="SM00530">
    <property type="entry name" value="HTH_XRE"/>
    <property type="match status" value="1"/>
</dbReference>
<dbReference type="PROSITE" id="PS50943">
    <property type="entry name" value="HTH_CROC1"/>
    <property type="match status" value="1"/>
</dbReference>
<evidence type="ECO:0000313" key="3">
    <source>
        <dbReference type="Proteomes" id="UP000294911"/>
    </source>
</evidence>
<accession>A0A4V2SUV6</accession>
<dbReference type="Pfam" id="PF13560">
    <property type="entry name" value="HTH_31"/>
    <property type="match status" value="1"/>
</dbReference>
<dbReference type="InterPro" id="IPR001387">
    <property type="entry name" value="Cro/C1-type_HTH"/>
</dbReference>